<gene>
    <name evidence="1" type="ORF">KI387_017769</name>
</gene>
<dbReference type="PANTHER" id="PTHR21780">
    <property type="entry name" value="TRANSMEMBRANE PROTEIN 209"/>
    <property type="match status" value="1"/>
</dbReference>
<dbReference type="Pfam" id="PF09786">
    <property type="entry name" value="CytochromB561_N"/>
    <property type="match status" value="1"/>
</dbReference>
<name>A0AA38GLP6_TAXCH</name>
<keyword evidence="2" id="KW-1185">Reference proteome</keyword>
<dbReference type="Proteomes" id="UP000824469">
    <property type="component" value="Unassembled WGS sequence"/>
</dbReference>
<dbReference type="AlphaFoldDB" id="A0AA38GLP6"/>
<dbReference type="EMBL" id="JAHRHJ020000003">
    <property type="protein sequence ID" value="KAH9323130.1"/>
    <property type="molecule type" value="Genomic_DNA"/>
</dbReference>
<dbReference type="GO" id="GO:0016020">
    <property type="term" value="C:membrane"/>
    <property type="evidence" value="ECO:0007669"/>
    <property type="project" value="TreeGrafter"/>
</dbReference>
<reference evidence="1 2" key="1">
    <citation type="journal article" date="2021" name="Nat. Plants">
        <title>The Taxus genome provides insights into paclitaxel biosynthesis.</title>
        <authorList>
            <person name="Xiong X."/>
            <person name="Gou J."/>
            <person name="Liao Q."/>
            <person name="Li Y."/>
            <person name="Zhou Q."/>
            <person name="Bi G."/>
            <person name="Li C."/>
            <person name="Du R."/>
            <person name="Wang X."/>
            <person name="Sun T."/>
            <person name="Guo L."/>
            <person name="Liang H."/>
            <person name="Lu P."/>
            <person name="Wu Y."/>
            <person name="Zhang Z."/>
            <person name="Ro D.K."/>
            <person name="Shang Y."/>
            <person name="Huang S."/>
            <person name="Yan J."/>
        </authorList>
    </citation>
    <scope>NUCLEOTIDE SEQUENCE [LARGE SCALE GENOMIC DNA]</scope>
    <source>
        <strain evidence="1">Ta-2019</strain>
    </source>
</reference>
<accession>A0AA38GLP6</accession>
<sequence length="146" mass="16141">MDSGAAYRFTSSTIIFSVHFSEHPQWMLHVDPAAYPSTQSSNNPLFVGKLPSKERFPEKYVAVLSTVPSVMHPGACVLVVGMQSTPFFAIYWDKKLQFSLQGRTALWDAILLLCYRIKVAHGGMVRGINLGSSAFSILSVLETQSQ</sequence>
<proteinExistence type="predicted"/>
<comment type="caution">
    <text evidence="1">The sequence shown here is derived from an EMBL/GenBank/DDBJ whole genome shotgun (WGS) entry which is preliminary data.</text>
</comment>
<protein>
    <submittedName>
        <fullName evidence="1">Uncharacterized protein</fullName>
    </submittedName>
</protein>
<organism evidence="1 2">
    <name type="scientific">Taxus chinensis</name>
    <name type="common">Chinese yew</name>
    <name type="synonym">Taxus wallichiana var. chinensis</name>
    <dbReference type="NCBI Taxonomy" id="29808"/>
    <lineage>
        <taxon>Eukaryota</taxon>
        <taxon>Viridiplantae</taxon>
        <taxon>Streptophyta</taxon>
        <taxon>Embryophyta</taxon>
        <taxon>Tracheophyta</taxon>
        <taxon>Spermatophyta</taxon>
        <taxon>Pinopsida</taxon>
        <taxon>Pinidae</taxon>
        <taxon>Conifers II</taxon>
        <taxon>Cupressales</taxon>
        <taxon>Taxaceae</taxon>
        <taxon>Taxus</taxon>
    </lineage>
</organism>
<dbReference type="PANTHER" id="PTHR21780:SF0">
    <property type="entry name" value="TRANSMEMBRANE PROTEIN 209"/>
    <property type="match status" value="1"/>
</dbReference>
<evidence type="ECO:0000313" key="1">
    <source>
        <dbReference type="EMBL" id="KAH9323130.1"/>
    </source>
</evidence>
<feature type="non-terminal residue" evidence="1">
    <location>
        <position position="146"/>
    </location>
</feature>
<evidence type="ECO:0000313" key="2">
    <source>
        <dbReference type="Proteomes" id="UP000824469"/>
    </source>
</evidence>
<dbReference type="InterPro" id="IPR019176">
    <property type="entry name" value="Cytochrome_B561-rel"/>
</dbReference>